<keyword evidence="11 17" id="KW-0067">ATP-binding</keyword>
<dbReference type="GO" id="GO:0004020">
    <property type="term" value="F:adenylylsulfate kinase activity"/>
    <property type="evidence" value="ECO:0007669"/>
    <property type="project" value="UniProtKB-UniRule"/>
</dbReference>
<evidence type="ECO:0000256" key="8">
    <source>
        <dbReference type="ARBA" id="ARBA00022695"/>
    </source>
</evidence>
<feature type="binding site" evidence="17">
    <location>
        <begin position="110"/>
        <end position="114"/>
    </location>
    <ligand>
        <name>GTP</name>
        <dbReference type="ChEBI" id="CHEBI:37565"/>
    </ligand>
</feature>
<dbReference type="HAMAP" id="MF_00065">
    <property type="entry name" value="Adenylyl_sulf_kinase"/>
    <property type="match status" value="1"/>
</dbReference>
<keyword evidence="21" id="KW-1185">Reference proteome</keyword>
<keyword evidence="18" id="KW-0597">Phosphoprotein</keyword>
<dbReference type="InterPro" id="IPR059117">
    <property type="entry name" value="APS_kinase_dom"/>
</dbReference>
<comment type="pathway">
    <text evidence="3 17">Sulfur metabolism; hydrogen sulfide biosynthesis; sulfite from sulfate: step 1/3.</text>
</comment>
<evidence type="ECO:0000256" key="15">
    <source>
        <dbReference type="ARBA" id="ARBA00055271"/>
    </source>
</evidence>
<dbReference type="AlphaFoldDB" id="B3E8Y0"/>
<comment type="function">
    <text evidence="18">Catalyzes the synthesis of activated sulfate.</text>
</comment>
<dbReference type="Proteomes" id="UP000002420">
    <property type="component" value="Chromosome"/>
</dbReference>
<dbReference type="HAMAP" id="MF_00062">
    <property type="entry name" value="Sulf_adenylyltr_sub1"/>
    <property type="match status" value="1"/>
</dbReference>
<feature type="domain" description="Tr-type G" evidence="19">
    <location>
        <begin position="22"/>
        <end position="256"/>
    </location>
</feature>
<evidence type="ECO:0000256" key="12">
    <source>
        <dbReference type="ARBA" id="ARBA00023134"/>
    </source>
</evidence>
<dbReference type="InterPro" id="IPR050100">
    <property type="entry name" value="TRAFAC_GTPase_members"/>
</dbReference>
<dbReference type="InterPro" id="IPR009000">
    <property type="entry name" value="Transl_B-barrel_sf"/>
</dbReference>
<evidence type="ECO:0000313" key="21">
    <source>
        <dbReference type="Proteomes" id="UP000002420"/>
    </source>
</evidence>
<evidence type="ECO:0000256" key="2">
    <source>
        <dbReference type="ARBA" id="ARBA00002357"/>
    </source>
</evidence>
<dbReference type="RefSeq" id="WP_012469590.1">
    <property type="nucleotide sequence ID" value="NC_010814.1"/>
</dbReference>
<evidence type="ECO:0000256" key="1">
    <source>
        <dbReference type="ARBA" id="ARBA00001823"/>
    </source>
</evidence>
<dbReference type="InterPro" id="IPR044138">
    <property type="entry name" value="CysN_II"/>
</dbReference>
<feature type="binding site" evidence="18">
    <location>
        <begin position="484"/>
        <end position="491"/>
    </location>
    <ligand>
        <name>ATP</name>
        <dbReference type="ChEBI" id="CHEBI:30616"/>
    </ligand>
</feature>
<dbReference type="CDD" id="cd04095">
    <property type="entry name" value="CysN_NoDQ_III"/>
    <property type="match status" value="1"/>
</dbReference>
<dbReference type="GO" id="GO:0005525">
    <property type="term" value="F:GTP binding"/>
    <property type="evidence" value="ECO:0007669"/>
    <property type="project" value="UniProtKB-UniRule"/>
</dbReference>
<comment type="catalytic activity">
    <reaction evidence="14 17">
        <text>sulfate + ATP + H(+) = adenosine 5'-phosphosulfate + diphosphate</text>
        <dbReference type="Rhea" id="RHEA:18133"/>
        <dbReference type="ChEBI" id="CHEBI:15378"/>
        <dbReference type="ChEBI" id="CHEBI:16189"/>
        <dbReference type="ChEBI" id="CHEBI:30616"/>
        <dbReference type="ChEBI" id="CHEBI:33019"/>
        <dbReference type="ChEBI" id="CHEBI:58243"/>
        <dbReference type="EC" id="2.7.7.4"/>
    </reaction>
</comment>
<dbReference type="PANTHER" id="PTHR23115">
    <property type="entry name" value="TRANSLATION FACTOR"/>
    <property type="match status" value="1"/>
</dbReference>
<organism evidence="20 21">
    <name type="scientific">Trichlorobacter lovleyi (strain ATCC BAA-1151 / DSM 17278 / SZ)</name>
    <name type="common">Geobacter lovleyi</name>
    <dbReference type="NCBI Taxonomy" id="398767"/>
    <lineage>
        <taxon>Bacteria</taxon>
        <taxon>Pseudomonadati</taxon>
        <taxon>Thermodesulfobacteriota</taxon>
        <taxon>Desulfuromonadia</taxon>
        <taxon>Geobacterales</taxon>
        <taxon>Geobacteraceae</taxon>
        <taxon>Trichlorobacter</taxon>
    </lineage>
</organism>
<keyword evidence="8 17" id="KW-0548">Nucleotidyltransferase</keyword>
<comment type="function">
    <text evidence="15 17">With CysD forms the ATP sulfurylase (ATPS) that catalyzes the adenylation of sulfate producing adenosine 5'-phosphosulfate (APS) and diphosphate, the first enzymatic step in sulfur assimilation pathway. APS synthesis involves the formation of a high-energy phosphoric-sulfuric acid anhydride bond driven by GTP hydrolysis by CysN coupled to ATP hydrolysis by CysD.</text>
</comment>
<dbReference type="InterPro" id="IPR009001">
    <property type="entry name" value="Transl_elong_EF1A/Init_IF2_C"/>
</dbReference>
<dbReference type="EMBL" id="CP001089">
    <property type="protein sequence ID" value="ACD95248.1"/>
    <property type="molecule type" value="Genomic_DNA"/>
</dbReference>
<keyword evidence="10 18" id="KW-0418">Kinase</keyword>
<dbReference type="Pfam" id="PF22594">
    <property type="entry name" value="GTP-eEF1A_C"/>
    <property type="match status" value="1"/>
</dbReference>
<evidence type="ECO:0000313" key="20">
    <source>
        <dbReference type="EMBL" id="ACD95248.1"/>
    </source>
</evidence>
<dbReference type="FunFam" id="2.40.30.10:FF:000027">
    <property type="entry name" value="Sulfate adenylyltransferase subunit 1"/>
    <property type="match status" value="1"/>
</dbReference>
<evidence type="ECO:0000256" key="11">
    <source>
        <dbReference type="ARBA" id="ARBA00022840"/>
    </source>
</evidence>
<dbReference type="PROSITE" id="PS51722">
    <property type="entry name" value="G_TR_2"/>
    <property type="match status" value="1"/>
</dbReference>
<proteinExistence type="inferred from homology"/>
<dbReference type="GO" id="GO:0004781">
    <property type="term" value="F:sulfate adenylyltransferase (ATP) activity"/>
    <property type="evidence" value="ECO:0007669"/>
    <property type="project" value="UniProtKB-UniRule"/>
</dbReference>
<dbReference type="OrthoDB" id="9804504at2"/>
<dbReference type="InterPro" id="IPR054696">
    <property type="entry name" value="GTP-eEF1A_C"/>
</dbReference>
<dbReference type="InterPro" id="IPR000795">
    <property type="entry name" value="T_Tr_GTP-bd_dom"/>
</dbReference>
<dbReference type="SUPFAM" id="SSF50447">
    <property type="entry name" value="Translation proteins"/>
    <property type="match status" value="1"/>
</dbReference>
<evidence type="ECO:0000256" key="3">
    <source>
        <dbReference type="ARBA" id="ARBA00005048"/>
    </source>
</evidence>
<reference evidence="20 21" key="1">
    <citation type="submission" date="2008-05" db="EMBL/GenBank/DDBJ databases">
        <title>Complete sequence of chromosome of Geobacter lovleyi SZ.</title>
        <authorList>
            <consortium name="US DOE Joint Genome Institute"/>
            <person name="Lucas S."/>
            <person name="Copeland A."/>
            <person name="Lapidus A."/>
            <person name="Glavina del Rio T."/>
            <person name="Dalin E."/>
            <person name="Tice H."/>
            <person name="Bruce D."/>
            <person name="Goodwin L."/>
            <person name="Pitluck S."/>
            <person name="Chertkov O."/>
            <person name="Meincke L."/>
            <person name="Brettin T."/>
            <person name="Detter J.C."/>
            <person name="Han C."/>
            <person name="Tapia R."/>
            <person name="Kuske C.R."/>
            <person name="Schmutz J."/>
            <person name="Larimer F."/>
            <person name="Land M."/>
            <person name="Hauser L."/>
            <person name="Kyrpides N."/>
            <person name="Mikhailova N."/>
            <person name="Sung Y."/>
            <person name="Fletcher K.E."/>
            <person name="Ritalahti K.M."/>
            <person name="Loeffler F.E."/>
            <person name="Richardson P."/>
        </authorList>
    </citation>
    <scope>NUCLEOTIDE SEQUENCE [LARGE SCALE GENOMIC DNA]</scope>
    <source>
        <strain evidence="21">ATCC BAA-1151 / DSM 17278 / SZ</strain>
    </source>
</reference>
<sequence>MSHRPNPIASDINAHLKSQEEKGMLRFVTCGSVDDGKSTLIGRLLWDSKLIFEDQLTALEADSKRVGTQGGEIDYALLLDGLQAEREQGITIDVAYRFFSTDKRKFIVADTPGHEQYTRNMVTGASTADVAVILVDARKGVLTQTRRHSYLVSLMGIRQVVLAVNKMDLVNFSESCFQAIREEYESFAAGLGFTYITSIPISALQGDNVIGAATPSKTLPASSLHPSSSGSNMPWYDGPTLMEYLETVDAVHDTLNQPFRMPVQWVNRPNLDFRGFCGTLASGRVRLGDEIVVAASGKTSRVARIVTMDGNLDQADAGQAVTLMLEDEIDISRGDLLADPSARPAFADQLEACIVWMCENALMAGRKYLLKSGCSTVPAAVSALKYKINVNSLQHEPAKRLELNEIGVCNLVLDRPITFDPYCENHTTGSFILIDRISNATVGAGMINFALRRATNVHWHTEQVTRDIRAGLMGQSPRVIWLTGLSGSGKSTIANALEQRLVQLGRHTMLLDGDNIRHGLNKDLGFTEADRIENIRRIGEVAKLMTEAGLVVITAFISPYRAEREMVRNLLPEDEFIEVHVSTSLEECERRDVKGLYKKARMGSIPNFTGISAPYEEPVSPSLVIDTELVAVEEAVDRILESIGFNR</sequence>
<dbReference type="NCBIfam" id="TIGR00231">
    <property type="entry name" value="small_GTP"/>
    <property type="match status" value="1"/>
</dbReference>
<dbReference type="CDD" id="cd03695">
    <property type="entry name" value="CysN_NodQ_II"/>
    <property type="match status" value="1"/>
</dbReference>
<evidence type="ECO:0000256" key="16">
    <source>
        <dbReference type="ARBA" id="ARBA00062688"/>
    </source>
</evidence>
<keyword evidence="6" id="KW-0536">Nodulation</keyword>
<dbReference type="FunFam" id="3.40.50.300:FF:000119">
    <property type="entry name" value="Sulfate adenylyltransferase subunit 1"/>
    <property type="match status" value="1"/>
</dbReference>
<dbReference type="PROSITE" id="PS00301">
    <property type="entry name" value="G_TR_1"/>
    <property type="match status" value="1"/>
</dbReference>
<dbReference type="Gene3D" id="3.40.50.300">
    <property type="entry name" value="P-loop containing nucleotide triphosphate hydrolases"/>
    <property type="match status" value="2"/>
</dbReference>
<dbReference type="CDD" id="cd02027">
    <property type="entry name" value="APSK"/>
    <property type="match status" value="1"/>
</dbReference>
<feature type="binding site" evidence="17">
    <location>
        <begin position="165"/>
        <end position="168"/>
    </location>
    <ligand>
        <name>GTP</name>
        <dbReference type="ChEBI" id="CHEBI:37565"/>
    </ligand>
</feature>
<feature type="binding site" evidence="17">
    <location>
        <begin position="31"/>
        <end position="38"/>
    </location>
    <ligand>
        <name>GTP</name>
        <dbReference type="ChEBI" id="CHEBI:37565"/>
    </ligand>
</feature>
<comment type="catalytic activity">
    <reaction evidence="1 18">
        <text>adenosine 5'-phosphosulfate + ATP = 3'-phosphoadenylyl sulfate + ADP + H(+)</text>
        <dbReference type="Rhea" id="RHEA:24152"/>
        <dbReference type="ChEBI" id="CHEBI:15378"/>
        <dbReference type="ChEBI" id="CHEBI:30616"/>
        <dbReference type="ChEBI" id="CHEBI:58243"/>
        <dbReference type="ChEBI" id="CHEBI:58339"/>
        <dbReference type="ChEBI" id="CHEBI:456216"/>
        <dbReference type="EC" id="2.7.1.25"/>
    </reaction>
</comment>
<dbReference type="Pfam" id="PF01583">
    <property type="entry name" value="APS_kinase"/>
    <property type="match status" value="1"/>
</dbReference>
<comment type="similarity">
    <text evidence="4">In the C-terminal section; belongs to the APS kinase family.</text>
</comment>
<accession>B3E8Y0</accession>
<evidence type="ECO:0000256" key="10">
    <source>
        <dbReference type="ARBA" id="ARBA00022777"/>
    </source>
</evidence>
<dbReference type="InterPro" id="IPR005225">
    <property type="entry name" value="Small_GTP-bd"/>
</dbReference>
<keyword evidence="9 17" id="KW-0547">Nucleotide-binding</keyword>
<evidence type="ECO:0000256" key="14">
    <source>
        <dbReference type="ARBA" id="ARBA00049370"/>
    </source>
</evidence>
<evidence type="ECO:0000256" key="9">
    <source>
        <dbReference type="ARBA" id="ARBA00022741"/>
    </source>
</evidence>
<keyword evidence="13" id="KW-0511">Multifunctional enzyme</keyword>
<dbReference type="InterPro" id="IPR044139">
    <property type="entry name" value="CysN_NoDQ_III"/>
</dbReference>
<dbReference type="EC" id="2.7.1.25" evidence="18"/>
<dbReference type="SUPFAM" id="SSF52540">
    <property type="entry name" value="P-loop containing nucleoside triphosphate hydrolases"/>
    <property type="match status" value="2"/>
</dbReference>
<dbReference type="InterPro" id="IPR002891">
    <property type="entry name" value="APS"/>
</dbReference>
<dbReference type="SUPFAM" id="SSF50465">
    <property type="entry name" value="EF-Tu/eEF-1alpha/eIF2-gamma C-terminal domain"/>
    <property type="match status" value="1"/>
</dbReference>
<dbReference type="PRINTS" id="PR00315">
    <property type="entry name" value="ELONGATNFCT"/>
</dbReference>
<evidence type="ECO:0000256" key="5">
    <source>
        <dbReference type="ARBA" id="ARBA00007237"/>
    </source>
</evidence>
<dbReference type="NCBIfam" id="NF003013">
    <property type="entry name" value="PRK03846.1"/>
    <property type="match status" value="1"/>
</dbReference>
<keyword evidence="12 17" id="KW-0342">GTP-binding</keyword>
<protein>
    <recommendedName>
        <fullName evidence="17 18">Multifunctional fusion protein</fullName>
    </recommendedName>
    <domain>
        <recommendedName>
            <fullName evidence="17">Sulfate adenylyltransferase subunit 1</fullName>
            <ecNumber evidence="17">2.7.7.4</ecNumber>
        </recommendedName>
        <alternativeName>
            <fullName evidence="17">ATP-sulfurylase large subunit</fullName>
        </alternativeName>
        <alternativeName>
            <fullName evidence="17">Sulfate adenylate transferase</fullName>
            <shortName evidence="17">SAT</shortName>
        </alternativeName>
    </domain>
    <domain>
        <recommendedName>
            <fullName evidence="18">Adenylyl-sulfate kinase</fullName>
            <ecNumber evidence="18">2.7.1.25</ecNumber>
        </recommendedName>
        <alternativeName>
            <fullName evidence="18">APS kinase</fullName>
        </alternativeName>
        <alternativeName>
            <fullName evidence="18">ATP adenosine-5'-phosphosulfate 3'-phosphotransferase</fullName>
        </alternativeName>
        <alternativeName>
            <fullName evidence="18">Adenosine-5'-phosphosulfate kinase</fullName>
        </alternativeName>
    </domain>
</protein>
<dbReference type="InterPro" id="IPR031157">
    <property type="entry name" value="G_TR_CS"/>
</dbReference>
<dbReference type="GO" id="GO:0005524">
    <property type="term" value="F:ATP binding"/>
    <property type="evidence" value="ECO:0007669"/>
    <property type="project" value="UniProtKB-UniRule"/>
</dbReference>
<dbReference type="FunFam" id="3.40.50.300:FF:000212">
    <property type="entry name" value="Adenylyl-sulfate kinase"/>
    <property type="match status" value="1"/>
</dbReference>
<comment type="similarity">
    <text evidence="18">Belongs to the APS kinase family.</text>
</comment>
<dbReference type="eggNOG" id="COG2895">
    <property type="taxonomic scope" value="Bacteria"/>
</dbReference>
<dbReference type="EC" id="2.7.7.4" evidence="17"/>
<comment type="function">
    <text evidence="2">APS kinase catalyzes the synthesis of activated sulfate.</text>
</comment>
<dbReference type="UniPathway" id="UPA00140">
    <property type="reaction ID" value="UER00204"/>
</dbReference>
<dbReference type="NCBIfam" id="NF004035">
    <property type="entry name" value="PRK05506.1"/>
    <property type="match status" value="1"/>
</dbReference>
<dbReference type="CDD" id="cd04166">
    <property type="entry name" value="CysN_ATPS"/>
    <property type="match status" value="1"/>
</dbReference>
<dbReference type="eggNOG" id="COG0529">
    <property type="taxonomic scope" value="Bacteria"/>
</dbReference>
<dbReference type="NCBIfam" id="TIGR00455">
    <property type="entry name" value="apsK"/>
    <property type="match status" value="1"/>
</dbReference>
<dbReference type="InterPro" id="IPR011779">
    <property type="entry name" value="SO4_adenylTrfase_lsu"/>
</dbReference>
<evidence type="ECO:0000256" key="18">
    <source>
        <dbReference type="HAMAP-Rule" id="MF_00065"/>
    </source>
</evidence>
<evidence type="ECO:0000256" key="7">
    <source>
        <dbReference type="ARBA" id="ARBA00022679"/>
    </source>
</evidence>
<evidence type="ECO:0000256" key="4">
    <source>
        <dbReference type="ARBA" id="ARBA00005438"/>
    </source>
</evidence>
<dbReference type="GO" id="GO:0070814">
    <property type="term" value="P:hydrogen sulfide biosynthetic process"/>
    <property type="evidence" value="ECO:0007669"/>
    <property type="project" value="UniProtKB-UniRule"/>
</dbReference>
<dbReference type="InterPro" id="IPR027417">
    <property type="entry name" value="P-loop_NTPase"/>
</dbReference>
<dbReference type="GO" id="GO:0003924">
    <property type="term" value="F:GTPase activity"/>
    <property type="evidence" value="ECO:0007669"/>
    <property type="project" value="InterPro"/>
</dbReference>
<comment type="subunit">
    <text evidence="16">Heterodimer composed of CysD, the smaller subunit, and CysNC.</text>
</comment>
<dbReference type="NCBIfam" id="TIGR02034">
    <property type="entry name" value="CysN"/>
    <property type="match status" value="1"/>
</dbReference>
<dbReference type="InterPro" id="IPR041757">
    <property type="entry name" value="CysN_GTP-bd"/>
</dbReference>
<name>B3E8Y0_TRIL1</name>
<evidence type="ECO:0000256" key="13">
    <source>
        <dbReference type="ARBA" id="ARBA00023268"/>
    </source>
</evidence>
<dbReference type="NCBIfam" id="NF003478">
    <property type="entry name" value="PRK05124.1"/>
    <property type="match status" value="1"/>
</dbReference>
<gene>
    <name evidence="18" type="primary">cysC</name>
    <name evidence="17" type="synonym">cysN</name>
    <name evidence="20" type="ordered locus">Glov_1532</name>
</gene>
<comment type="pathway">
    <text evidence="18">Sulfur metabolism; hydrogen sulfide biosynthesis; sulfite from sulfate: step 2/3.</text>
</comment>
<feature type="active site" description="Phosphoserine intermediate" evidence="18">
    <location>
        <position position="558"/>
    </location>
</feature>
<evidence type="ECO:0000256" key="17">
    <source>
        <dbReference type="HAMAP-Rule" id="MF_00062"/>
    </source>
</evidence>
<comment type="similarity">
    <text evidence="5">In the N-terminal section; belongs to the TRAFAC class translation factor GTPase superfamily. Classic translation factor GTPase family. CysN/NodQ subfamily.</text>
</comment>
<keyword evidence="7 17" id="KW-0808">Transferase</keyword>
<dbReference type="KEGG" id="glo:Glov_1532"/>
<evidence type="ECO:0000256" key="6">
    <source>
        <dbReference type="ARBA" id="ARBA00022458"/>
    </source>
</evidence>
<dbReference type="STRING" id="398767.Glov_1532"/>
<dbReference type="Gene3D" id="2.40.30.10">
    <property type="entry name" value="Translation factors"/>
    <property type="match status" value="2"/>
</dbReference>
<comment type="similarity">
    <text evidence="17">Belongs to the TRAFAC class translation factor GTPase superfamily. Classic translation factor GTPase family. CysN/NodQ subfamily.</text>
</comment>
<dbReference type="GO" id="GO:0000103">
    <property type="term" value="P:sulfate assimilation"/>
    <property type="evidence" value="ECO:0007669"/>
    <property type="project" value="UniProtKB-UniRule"/>
</dbReference>
<dbReference type="HOGENOM" id="CLU_007265_5_3_7"/>
<dbReference type="Pfam" id="PF00009">
    <property type="entry name" value="GTP_EFTU"/>
    <property type="match status" value="1"/>
</dbReference>
<evidence type="ECO:0000259" key="19">
    <source>
        <dbReference type="PROSITE" id="PS51722"/>
    </source>
</evidence>